<gene>
    <name evidence="1" type="ORF">ASPBRDRAFT_370807</name>
</gene>
<dbReference type="RefSeq" id="XP_067482722.1">
    <property type="nucleotide sequence ID" value="XM_067623651.1"/>
</dbReference>
<keyword evidence="2" id="KW-1185">Reference proteome</keyword>
<sequence>MLSGWESRCLVLLTRRMTDGWMESFSPSFASKFVSFWLVPRVPHYLGLLVLPQQFPWFGCDFRLITRVVDDNILISFLVFDYWLLASYNIAWETQREDLEGVVSRSLLADIIHLYFLLTIYRACVPQTRAPLFPLPGALFFPHPSFPLNLYCGCNLLA</sequence>
<dbReference type="Proteomes" id="UP000184499">
    <property type="component" value="Unassembled WGS sequence"/>
</dbReference>
<organism evidence="1 2">
    <name type="scientific">Aspergillus brasiliensis (strain CBS 101740 / IMI 381727 / IBT 21946)</name>
    <dbReference type="NCBI Taxonomy" id="767769"/>
    <lineage>
        <taxon>Eukaryota</taxon>
        <taxon>Fungi</taxon>
        <taxon>Dikarya</taxon>
        <taxon>Ascomycota</taxon>
        <taxon>Pezizomycotina</taxon>
        <taxon>Eurotiomycetes</taxon>
        <taxon>Eurotiomycetidae</taxon>
        <taxon>Eurotiales</taxon>
        <taxon>Aspergillaceae</taxon>
        <taxon>Aspergillus</taxon>
        <taxon>Aspergillus subgen. Circumdati</taxon>
    </lineage>
</organism>
<reference evidence="2" key="1">
    <citation type="journal article" date="2017" name="Genome Biol.">
        <title>Comparative genomics reveals high biological diversity and specific adaptations in the industrially and medically important fungal genus Aspergillus.</title>
        <authorList>
            <person name="de Vries R.P."/>
            <person name="Riley R."/>
            <person name="Wiebenga A."/>
            <person name="Aguilar-Osorio G."/>
            <person name="Amillis S."/>
            <person name="Uchima C.A."/>
            <person name="Anderluh G."/>
            <person name="Asadollahi M."/>
            <person name="Askin M."/>
            <person name="Barry K."/>
            <person name="Battaglia E."/>
            <person name="Bayram O."/>
            <person name="Benocci T."/>
            <person name="Braus-Stromeyer S.A."/>
            <person name="Caldana C."/>
            <person name="Canovas D."/>
            <person name="Cerqueira G.C."/>
            <person name="Chen F."/>
            <person name="Chen W."/>
            <person name="Choi C."/>
            <person name="Clum A."/>
            <person name="Dos Santos R.A."/>
            <person name="Damasio A.R."/>
            <person name="Diallinas G."/>
            <person name="Emri T."/>
            <person name="Fekete E."/>
            <person name="Flipphi M."/>
            <person name="Freyberg S."/>
            <person name="Gallo A."/>
            <person name="Gournas C."/>
            <person name="Habgood R."/>
            <person name="Hainaut M."/>
            <person name="Harispe M.L."/>
            <person name="Henrissat B."/>
            <person name="Hilden K.S."/>
            <person name="Hope R."/>
            <person name="Hossain A."/>
            <person name="Karabika E."/>
            <person name="Karaffa L."/>
            <person name="Karanyi Z."/>
            <person name="Krasevec N."/>
            <person name="Kuo A."/>
            <person name="Kusch H."/>
            <person name="LaButti K."/>
            <person name="Lagendijk E.L."/>
            <person name="Lapidus A."/>
            <person name="Levasseur A."/>
            <person name="Lindquist E."/>
            <person name="Lipzen A."/>
            <person name="Logrieco A.F."/>
            <person name="MacCabe A."/>
            <person name="Maekelae M.R."/>
            <person name="Malavazi I."/>
            <person name="Melin P."/>
            <person name="Meyer V."/>
            <person name="Mielnichuk N."/>
            <person name="Miskei M."/>
            <person name="Molnar A.P."/>
            <person name="Mule G."/>
            <person name="Ngan C.Y."/>
            <person name="Orejas M."/>
            <person name="Orosz E."/>
            <person name="Ouedraogo J.P."/>
            <person name="Overkamp K.M."/>
            <person name="Park H.-S."/>
            <person name="Perrone G."/>
            <person name="Piumi F."/>
            <person name="Punt P.J."/>
            <person name="Ram A.F."/>
            <person name="Ramon A."/>
            <person name="Rauscher S."/>
            <person name="Record E."/>
            <person name="Riano-Pachon D.M."/>
            <person name="Robert V."/>
            <person name="Roehrig J."/>
            <person name="Ruller R."/>
            <person name="Salamov A."/>
            <person name="Salih N.S."/>
            <person name="Samson R.A."/>
            <person name="Sandor E."/>
            <person name="Sanguinetti M."/>
            <person name="Schuetze T."/>
            <person name="Sepcic K."/>
            <person name="Shelest E."/>
            <person name="Sherlock G."/>
            <person name="Sophianopoulou V."/>
            <person name="Squina F.M."/>
            <person name="Sun H."/>
            <person name="Susca A."/>
            <person name="Todd R.B."/>
            <person name="Tsang A."/>
            <person name="Unkles S.E."/>
            <person name="van de Wiele N."/>
            <person name="van Rossen-Uffink D."/>
            <person name="Oliveira J.V."/>
            <person name="Vesth T.C."/>
            <person name="Visser J."/>
            <person name="Yu J.-H."/>
            <person name="Zhou M."/>
            <person name="Andersen M.R."/>
            <person name="Archer D.B."/>
            <person name="Baker S.E."/>
            <person name="Benoit I."/>
            <person name="Brakhage A.A."/>
            <person name="Braus G.H."/>
            <person name="Fischer R."/>
            <person name="Frisvad J.C."/>
            <person name="Goldman G.H."/>
            <person name="Houbraken J."/>
            <person name="Oakley B."/>
            <person name="Pocsi I."/>
            <person name="Scazzocchio C."/>
            <person name="Seiboth B."/>
            <person name="vanKuyk P.A."/>
            <person name="Wortman J."/>
            <person name="Dyer P.S."/>
            <person name="Grigoriev I.V."/>
        </authorList>
    </citation>
    <scope>NUCLEOTIDE SEQUENCE [LARGE SCALE GENOMIC DNA]</scope>
    <source>
        <strain evidence="2">CBS 101740 / IMI 381727 / IBT 21946</strain>
    </source>
</reference>
<protein>
    <submittedName>
        <fullName evidence="1">Uncharacterized protein</fullName>
    </submittedName>
</protein>
<evidence type="ECO:0000313" key="2">
    <source>
        <dbReference type="Proteomes" id="UP000184499"/>
    </source>
</evidence>
<dbReference type="VEuPathDB" id="FungiDB:ASPBRDRAFT_370807"/>
<evidence type="ECO:0000313" key="1">
    <source>
        <dbReference type="EMBL" id="OJJ75475.1"/>
    </source>
</evidence>
<dbReference type="AlphaFoldDB" id="A0A1L9UUS8"/>
<accession>A0A1L9UUS8</accession>
<name>A0A1L9UUS8_ASPBC</name>
<proteinExistence type="predicted"/>
<dbReference type="EMBL" id="KV878680">
    <property type="protein sequence ID" value="OJJ75475.1"/>
    <property type="molecule type" value="Genomic_DNA"/>
</dbReference>
<dbReference type="GeneID" id="93576139"/>